<evidence type="ECO:0000313" key="1">
    <source>
        <dbReference type="EMBL" id="GIY98741.1"/>
    </source>
</evidence>
<organism evidence="1 2">
    <name type="scientific">Caerostris extrusa</name>
    <name type="common">Bark spider</name>
    <name type="synonym">Caerostris bankana</name>
    <dbReference type="NCBI Taxonomy" id="172846"/>
    <lineage>
        <taxon>Eukaryota</taxon>
        <taxon>Metazoa</taxon>
        <taxon>Ecdysozoa</taxon>
        <taxon>Arthropoda</taxon>
        <taxon>Chelicerata</taxon>
        <taxon>Arachnida</taxon>
        <taxon>Araneae</taxon>
        <taxon>Araneomorphae</taxon>
        <taxon>Entelegynae</taxon>
        <taxon>Araneoidea</taxon>
        <taxon>Araneidae</taxon>
        <taxon>Caerostris</taxon>
    </lineage>
</organism>
<proteinExistence type="predicted"/>
<protein>
    <submittedName>
        <fullName evidence="1">Uncharacterized protein</fullName>
    </submittedName>
</protein>
<reference evidence="1 2" key="1">
    <citation type="submission" date="2021-06" db="EMBL/GenBank/DDBJ databases">
        <title>Caerostris extrusa draft genome.</title>
        <authorList>
            <person name="Kono N."/>
            <person name="Arakawa K."/>
        </authorList>
    </citation>
    <scope>NUCLEOTIDE SEQUENCE [LARGE SCALE GENOMIC DNA]</scope>
</reference>
<accession>A0AAV4XUL0</accession>
<comment type="caution">
    <text evidence="1">The sequence shown here is derived from an EMBL/GenBank/DDBJ whole genome shotgun (WGS) entry which is preliminary data.</text>
</comment>
<sequence>MPLSGNFNNVPTACWHIVPLIAFQRDRWKSKHYCSLCKDVYGHGSEHMLWVPLEIYSRDPMGRKDIDSPLDFQIMEGLPYIREPSNKLCVWWG</sequence>
<dbReference type="AlphaFoldDB" id="A0AAV4XUL0"/>
<name>A0AAV4XUL0_CAEEX</name>
<gene>
    <name evidence="1" type="ORF">CEXT_294041</name>
</gene>
<evidence type="ECO:0000313" key="2">
    <source>
        <dbReference type="Proteomes" id="UP001054945"/>
    </source>
</evidence>
<dbReference type="EMBL" id="BPLR01000959">
    <property type="protein sequence ID" value="GIY98741.1"/>
    <property type="molecule type" value="Genomic_DNA"/>
</dbReference>
<keyword evidence="2" id="KW-1185">Reference proteome</keyword>
<dbReference type="Proteomes" id="UP001054945">
    <property type="component" value="Unassembled WGS sequence"/>
</dbReference>